<accession>A0A8J4TDQ6</accession>
<reference evidence="2" key="1">
    <citation type="submission" date="2020-07" db="EMBL/GenBank/DDBJ databases">
        <title>Clarias magur genome sequencing, assembly and annotation.</title>
        <authorList>
            <person name="Kushwaha B."/>
            <person name="Kumar R."/>
            <person name="Das P."/>
            <person name="Joshi C.G."/>
            <person name="Kumar D."/>
            <person name="Nagpure N.S."/>
            <person name="Pandey M."/>
            <person name="Agarwal S."/>
            <person name="Srivastava S."/>
            <person name="Singh M."/>
            <person name="Sahoo L."/>
            <person name="Jayasankar P."/>
            <person name="Meher P.K."/>
            <person name="Koringa P.G."/>
            <person name="Iquebal M.A."/>
            <person name="Das S.P."/>
            <person name="Bit A."/>
            <person name="Patnaik S."/>
            <person name="Patel N."/>
            <person name="Shah T.M."/>
            <person name="Hinsu A."/>
            <person name="Jena J.K."/>
        </authorList>
    </citation>
    <scope>NUCLEOTIDE SEQUENCE</scope>
    <source>
        <strain evidence="2">CIFAMagur01</strain>
        <tissue evidence="2">Testis</tissue>
    </source>
</reference>
<dbReference type="InterPro" id="IPR037643">
    <property type="entry name" value="HHLA1"/>
</dbReference>
<feature type="compositionally biased region" description="Low complexity" evidence="1">
    <location>
        <begin position="154"/>
        <end position="180"/>
    </location>
</feature>
<name>A0A8J4TDQ6_CLAMG</name>
<evidence type="ECO:0000256" key="1">
    <source>
        <dbReference type="SAM" id="MobiDB-lite"/>
    </source>
</evidence>
<comment type="caution">
    <text evidence="2">The sequence shown here is derived from an EMBL/GenBank/DDBJ whole genome shotgun (WGS) entry which is preliminary data.</text>
</comment>
<keyword evidence="3" id="KW-1185">Reference proteome</keyword>
<protein>
    <submittedName>
        <fullName evidence="2">HERV-H LTR-associating protein 1</fullName>
    </submittedName>
</protein>
<organism evidence="2 3">
    <name type="scientific">Clarias magur</name>
    <name type="common">Asian catfish</name>
    <name type="synonym">Macropteronotus magur</name>
    <dbReference type="NCBI Taxonomy" id="1594786"/>
    <lineage>
        <taxon>Eukaryota</taxon>
        <taxon>Metazoa</taxon>
        <taxon>Chordata</taxon>
        <taxon>Craniata</taxon>
        <taxon>Vertebrata</taxon>
        <taxon>Euteleostomi</taxon>
        <taxon>Actinopterygii</taxon>
        <taxon>Neopterygii</taxon>
        <taxon>Teleostei</taxon>
        <taxon>Ostariophysi</taxon>
        <taxon>Siluriformes</taxon>
        <taxon>Clariidae</taxon>
        <taxon>Clarias</taxon>
    </lineage>
</organism>
<dbReference type="EMBL" id="QNUK01000810">
    <property type="protein sequence ID" value="KAF5889444.1"/>
    <property type="molecule type" value="Genomic_DNA"/>
</dbReference>
<feature type="compositionally biased region" description="Polar residues" evidence="1">
    <location>
        <begin position="211"/>
        <end position="220"/>
    </location>
</feature>
<dbReference type="OrthoDB" id="9902153at2759"/>
<sequence length="400" mass="43216">FTAILLDVMGNSTSYLQELFKSSSILSVNQIRSSDCIYICVMAGKTDSDQSELWDSVLPLFNHTIMEHTHTAISADFPASSTIHPDISLTSSTSFLMPTTTTAATSFATLTVSTTGHVTAAPSAVSVVTSRVNTTGASLETVSMRTVPASALVPTSAQTSPARSTAAPPEAPATTSTQPAHSSVSMTTTPSAHPMMADTATEVSKPVPSAAKTSPATSRTPHVDKPGCPWQSELIYRGSQRKDQKETLDEALSVNNPTVSSTKLQPCVFELCKFFSQCLCRGFSQKTSLQRYCIDSHFWYEKHTVEVCSRVRRLSFSKKNKLTATLHNSVPDLITWHCMSSGITRKKTGNSFIVLQHQEQSWQEVHFMNLKLTLAESAGSSTLQEVAVLQASVKTALAKV</sequence>
<feature type="region of interest" description="Disordered" evidence="1">
    <location>
        <begin position="152"/>
        <end position="229"/>
    </location>
</feature>
<dbReference type="AlphaFoldDB" id="A0A8J4TDQ6"/>
<dbReference type="Proteomes" id="UP000727407">
    <property type="component" value="Unassembled WGS sequence"/>
</dbReference>
<dbReference type="PANTHER" id="PTHR15299:SF3">
    <property type="entry name" value="HERV-H LTR-ASSOCIATING PROTEIN 1"/>
    <property type="match status" value="1"/>
</dbReference>
<feature type="non-terminal residue" evidence="2">
    <location>
        <position position="1"/>
    </location>
</feature>
<feature type="compositionally biased region" description="Polar residues" evidence="1">
    <location>
        <begin position="181"/>
        <end position="191"/>
    </location>
</feature>
<evidence type="ECO:0000313" key="2">
    <source>
        <dbReference type="EMBL" id="KAF5889444.1"/>
    </source>
</evidence>
<dbReference type="PANTHER" id="PTHR15299">
    <property type="entry name" value="HERV-H LTR-ASSOCIATING PROTEIN 1"/>
    <property type="match status" value="1"/>
</dbReference>
<proteinExistence type="predicted"/>
<gene>
    <name evidence="2" type="ORF">DAT39_020855</name>
</gene>
<evidence type="ECO:0000313" key="3">
    <source>
        <dbReference type="Proteomes" id="UP000727407"/>
    </source>
</evidence>